<sequence length="548" mass="61525">MKTIRPRPISTLLVMVLLSFSVVLALVLAVFSLQVHWQSERMQAHVESALFESIQAELQATYGVIEPVLESRRQAFLKVHQAVLTHAEAVSGPPDIEALQRMAEDLSGVPTDIYLINPELQVIETTYPPDQDLDFSHPGLFDGRYMIERAHQENDIVVSAPVLEMVSREFRIYSYSPLGDSGYTLELGFVSPMLDHFFQNVQQRLSDRQIFQANLHFLMWDDWLLSLTPDRSEGDDKAALLEEHYQAQQTKIEHLRAAKERDEPVRILDSESGSARHYIHLMDIPTEETWDISVMAAVEVQIDAVQQTRQGMTYAASLAFGIILLLSCVVFLIARKALANPLAQAAADIEAWRPVRLKGLGRYVSELQLLTSHFNSMLSSAHSRIQGLGQQARTDSLTGLANRASIESELAVEIQRSERYGHPLSVILMDLDHFKRINDHHGHLAGDEVLQKVAKTLTKRARRVDTVGRWGGEEFVIICRDTELKDATQLAESLREDIGDQCACTASFGVVDYQADDTLHNLFHRADEALYVAKSNGRNQVSASPRPA</sequence>
<dbReference type="PROSITE" id="PS50887">
    <property type="entry name" value="GGDEF"/>
    <property type="match status" value="1"/>
</dbReference>
<evidence type="ECO:0000313" key="5">
    <source>
        <dbReference type="EMBL" id="MCP1727761.1"/>
    </source>
</evidence>
<dbReference type="PANTHER" id="PTHR45138:SF9">
    <property type="entry name" value="DIGUANYLATE CYCLASE DGCM-RELATED"/>
    <property type="match status" value="1"/>
</dbReference>
<dbReference type="EC" id="2.7.7.65" evidence="1"/>
<dbReference type="CDD" id="cd01949">
    <property type="entry name" value="GGDEF"/>
    <property type="match status" value="1"/>
</dbReference>
<dbReference type="InterPro" id="IPR000160">
    <property type="entry name" value="GGDEF_dom"/>
</dbReference>
<evidence type="ECO:0000256" key="1">
    <source>
        <dbReference type="ARBA" id="ARBA00012528"/>
    </source>
</evidence>
<accession>A0ABT1G8X0</accession>
<evidence type="ECO:0000256" key="3">
    <source>
        <dbReference type="SAM" id="Phobius"/>
    </source>
</evidence>
<protein>
    <recommendedName>
        <fullName evidence="1">diguanylate cyclase</fullName>
        <ecNumber evidence="1">2.7.7.65</ecNumber>
    </recommendedName>
</protein>
<dbReference type="SUPFAM" id="SSF55073">
    <property type="entry name" value="Nucleotide cyclase"/>
    <property type="match status" value="1"/>
</dbReference>
<keyword evidence="3" id="KW-1133">Transmembrane helix</keyword>
<dbReference type="SMART" id="SM00267">
    <property type="entry name" value="GGDEF"/>
    <property type="match status" value="1"/>
</dbReference>
<proteinExistence type="predicted"/>
<keyword evidence="3" id="KW-0812">Transmembrane</keyword>
<dbReference type="InterPro" id="IPR050469">
    <property type="entry name" value="Diguanylate_Cyclase"/>
</dbReference>
<evidence type="ECO:0000259" key="4">
    <source>
        <dbReference type="PROSITE" id="PS50887"/>
    </source>
</evidence>
<comment type="catalytic activity">
    <reaction evidence="2">
        <text>2 GTP = 3',3'-c-di-GMP + 2 diphosphate</text>
        <dbReference type="Rhea" id="RHEA:24898"/>
        <dbReference type="ChEBI" id="CHEBI:33019"/>
        <dbReference type="ChEBI" id="CHEBI:37565"/>
        <dbReference type="ChEBI" id="CHEBI:58805"/>
        <dbReference type="EC" id="2.7.7.65"/>
    </reaction>
</comment>
<name>A0ABT1G8X0_9GAMM</name>
<evidence type="ECO:0000256" key="2">
    <source>
        <dbReference type="ARBA" id="ARBA00034247"/>
    </source>
</evidence>
<keyword evidence="3" id="KW-0472">Membrane</keyword>
<dbReference type="Proteomes" id="UP001523550">
    <property type="component" value="Unassembled WGS sequence"/>
</dbReference>
<dbReference type="NCBIfam" id="TIGR00254">
    <property type="entry name" value="GGDEF"/>
    <property type="match status" value="1"/>
</dbReference>
<gene>
    <name evidence="5" type="ORF">J2T60_001761</name>
</gene>
<feature type="transmembrane region" description="Helical" evidence="3">
    <location>
        <begin position="314"/>
        <end position="334"/>
    </location>
</feature>
<dbReference type="Pfam" id="PF00990">
    <property type="entry name" value="GGDEF"/>
    <property type="match status" value="1"/>
</dbReference>
<evidence type="ECO:0000313" key="6">
    <source>
        <dbReference type="Proteomes" id="UP001523550"/>
    </source>
</evidence>
<feature type="domain" description="GGDEF" evidence="4">
    <location>
        <begin position="422"/>
        <end position="546"/>
    </location>
</feature>
<feature type="transmembrane region" description="Helical" evidence="3">
    <location>
        <begin position="12"/>
        <end position="33"/>
    </location>
</feature>
<dbReference type="InterPro" id="IPR043128">
    <property type="entry name" value="Rev_trsase/Diguanyl_cyclase"/>
</dbReference>
<dbReference type="Gene3D" id="3.30.70.270">
    <property type="match status" value="1"/>
</dbReference>
<keyword evidence="6" id="KW-1185">Reference proteome</keyword>
<dbReference type="InterPro" id="IPR029787">
    <property type="entry name" value="Nucleotide_cyclase"/>
</dbReference>
<dbReference type="EMBL" id="JALJYF010000002">
    <property type="protein sequence ID" value="MCP1727761.1"/>
    <property type="molecule type" value="Genomic_DNA"/>
</dbReference>
<organism evidence="5 6">
    <name type="scientific">Natronospira proteinivora</name>
    <dbReference type="NCBI Taxonomy" id="1807133"/>
    <lineage>
        <taxon>Bacteria</taxon>
        <taxon>Pseudomonadati</taxon>
        <taxon>Pseudomonadota</taxon>
        <taxon>Gammaproteobacteria</taxon>
        <taxon>Natronospirales</taxon>
        <taxon>Natronospiraceae</taxon>
        <taxon>Natronospira</taxon>
    </lineage>
</organism>
<dbReference type="RefSeq" id="WP_253448503.1">
    <property type="nucleotide sequence ID" value="NZ_JALJYF010000002.1"/>
</dbReference>
<comment type="caution">
    <text evidence="5">The sequence shown here is derived from an EMBL/GenBank/DDBJ whole genome shotgun (WGS) entry which is preliminary data.</text>
</comment>
<reference evidence="5 6" key="1">
    <citation type="submission" date="2022-03" db="EMBL/GenBank/DDBJ databases">
        <title>Genomic Encyclopedia of Type Strains, Phase III (KMG-III): the genomes of soil and plant-associated and newly described type strains.</title>
        <authorList>
            <person name="Whitman W."/>
        </authorList>
    </citation>
    <scope>NUCLEOTIDE SEQUENCE [LARGE SCALE GENOMIC DNA]</scope>
    <source>
        <strain evidence="5 6">BSker1</strain>
    </source>
</reference>
<dbReference type="PANTHER" id="PTHR45138">
    <property type="entry name" value="REGULATORY COMPONENTS OF SENSORY TRANSDUCTION SYSTEM"/>
    <property type="match status" value="1"/>
</dbReference>